<comment type="caution">
    <text evidence="1">The sequence shown here is derived from an EMBL/GenBank/DDBJ whole genome shotgun (WGS) entry which is preliminary data.</text>
</comment>
<dbReference type="EMBL" id="BARS01054197">
    <property type="protein sequence ID" value="GAG46530.1"/>
    <property type="molecule type" value="Genomic_DNA"/>
</dbReference>
<evidence type="ECO:0000313" key="1">
    <source>
        <dbReference type="EMBL" id="GAG46530.1"/>
    </source>
</evidence>
<dbReference type="AlphaFoldDB" id="X0XTG2"/>
<sequence length="162" mass="18413">DVTLVETLPREDGMYDIAISVLNNPSFPMFRYLIGDITDAPLEKPLYGFSILKNVVGRNNDFIVSKSGQCMHPIRFDAFFKYESKFIRRYRVCQRADGSLHIAVETDKPQSLDIKNITQKIRDLVEGFPVNLDVVNTIPLTASAKHRPVTSELWISPGKRTI</sequence>
<organism evidence="1">
    <name type="scientific">marine sediment metagenome</name>
    <dbReference type="NCBI Taxonomy" id="412755"/>
    <lineage>
        <taxon>unclassified sequences</taxon>
        <taxon>metagenomes</taxon>
        <taxon>ecological metagenomes</taxon>
    </lineage>
</organism>
<dbReference type="InterPro" id="IPR053158">
    <property type="entry name" value="CapK_Type1_Caps_Biosynth"/>
</dbReference>
<name>X0XTG2_9ZZZZ</name>
<dbReference type="PANTHER" id="PTHR36932">
    <property type="entry name" value="CAPSULAR POLYSACCHARIDE BIOSYNTHESIS PROTEIN"/>
    <property type="match status" value="1"/>
</dbReference>
<reference evidence="1" key="1">
    <citation type="journal article" date="2014" name="Front. Microbiol.">
        <title>High frequency of phylogenetically diverse reductive dehalogenase-homologous genes in deep subseafloor sedimentary metagenomes.</title>
        <authorList>
            <person name="Kawai M."/>
            <person name="Futagami T."/>
            <person name="Toyoda A."/>
            <person name="Takaki Y."/>
            <person name="Nishi S."/>
            <person name="Hori S."/>
            <person name="Arai W."/>
            <person name="Tsubouchi T."/>
            <person name="Morono Y."/>
            <person name="Uchiyama I."/>
            <person name="Ito T."/>
            <person name="Fujiyama A."/>
            <person name="Inagaki F."/>
            <person name="Takami H."/>
        </authorList>
    </citation>
    <scope>NUCLEOTIDE SEQUENCE</scope>
    <source>
        <strain evidence="1">Expedition CK06-06</strain>
    </source>
</reference>
<protein>
    <recommendedName>
        <fullName evidence="2">AMP-dependent ligase C-terminal domain-containing protein</fullName>
    </recommendedName>
</protein>
<feature type="non-terminal residue" evidence="1">
    <location>
        <position position="1"/>
    </location>
</feature>
<evidence type="ECO:0008006" key="2">
    <source>
        <dbReference type="Google" id="ProtNLM"/>
    </source>
</evidence>
<gene>
    <name evidence="1" type="ORF">S01H1_80281</name>
</gene>
<dbReference type="PANTHER" id="PTHR36932:SF1">
    <property type="entry name" value="CAPSULAR POLYSACCHARIDE BIOSYNTHESIS PROTEIN"/>
    <property type="match status" value="1"/>
</dbReference>
<proteinExistence type="predicted"/>
<accession>X0XTG2</accession>